<evidence type="ECO:0000259" key="7">
    <source>
        <dbReference type="PROSITE" id="PS50835"/>
    </source>
</evidence>
<feature type="transmembrane region" description="Helical" evidence="5">
    <location>
        <begin position="522"/>
        <end position="548"/>
    </location>
</feature>
<feature type="region of interest" description="Disordered" evidence="4">
    <location>
        <begin position="487"/>
        <end position="519"/>
    </location>
</feature>
<accession>A0A8J9ZLM1</accession>
<keyword evidence="9" id="KW-1185">Reference proteome</keyword>
<evidence type="ECO:0000256" key="4">
    <source>
        <dbReference type="SAM" id="MobiDB-lite"/>
    </source>
</evidence>
<dbReference type="Pfam" id="PF13855">
    <property type="entry name" value="LRR_8"/>
    <property type="match status" value="2"/>
</dbReference>
<dbReference type="InterPro" id="IPR000483">
    <property type="entry name" value="Cys-rich_flank_reg_C"/>
</dbReference>
<reference evidence="8" key="1">
    <citation type="submission" date="2022-01" db="EMBL/GenBank/DDBJ databases">
        <authorList>
            <person name="Braso-Vives M."/>
        </authorList>
    </citation>
    <scope>NUCLEOTIDE SEQUENCE</scope>
</reference>
<name>A0A8J9ZLM1_BRALA</name>
<dbReference type="InterPro" id="IPR032675">
    <property type="entry name" value="LRR_dom_sf"/>
</dbReference>
<dbReference type="InterPro" id="IPR003591">
    <property type="entry name" value="Leu-rich_rpt_typical-subtyp"/>
</dbReference>
<evidence type="ECO:0000256" key="2">
    <source>
        <dbReference type="ARBA" id="ARBA00022729"/>
    </source>
</evidence>
<organism evidence="8 9">
    <name type="scientific">Branchiostoma lanceolatum</name>
    <name type="common">Common lancelet</name>
    <name type="synonym">Amphioxus lanceolatum</name>
    <dbReference type="NCBI Taxonomy" id="7740"/>
    <lineage>
        <taxon>Eukaryota</taxon>
        <taxon>Metazoa</taxon>
        <taxon>Chordata</taxon>
        <taxon>Cephalochordata</taxon>
        <taxon>Leptocardii</taxon>
        <taxon>Amphioxiformes</taxon>
        <taxon>Branchiostomatidae</taxon>
        <taxon>Branchiostoma</taxon>
    </lineage>
</organism>
<evidence type="ECO:0000256" key="5">
    <source>
        <dbReference type="SAM" id="Phobius"/>
    </source>
</evidence>
<feature type="signal peptide" evidence="6">
    <location>
        <begin position="1"/>
        <end position="21"/>
    </location>
</feature>
<dbReference type="Proteomes" id="UP000838412">
    <property type="component" value="Chromosome 3"/>
</dbReference>
<sequence length="826" mass="90384">MAGSKMPFFLLLLIAFAPSRAGPSCSDLCEVKRAGHCGVLGAIDVIYMSGFSNVPCAMCNTTGQTDENQLGCLPPTLKKLQVAGHSDSNDKLKPLPGLGQLGILLLGPGHILTAERETFSAVPNLRALSLSNNAFKVIGGWFGTIEKLKKLQLCWNKIEEIQKNALQPLAKLQFLSLRFNRLRSVEEWYFAGLTNLKYLHLSYNNISRIAGKSFDQLPMLYSLSLQHNKLSSVPAELLTAMRGIQVVYIEANPFRCTCALESLKSEGLGSTALKSEIYNRLQCSYPPRLSGREIANLERDEMPCPSPTARASRQDDGATLVCEVFWEKQPEIRWLDPGGRAVGERESLDPCDGAVSTSLEHEIPTTQSPEGETAHGPGLPYIGKSTSTLRMSQQAYRCWTEFRCVVQSTPGKVSVDLTFTKPSETSEREQTQQHTKMAAVDTTIPVQQNAKVTERIIKPTDKKAQQDGTTTQATYKTHRNTVMTPVYTGTAVPQDGGITGRMTKPTEKNTQKEGTTPAPDNALWQTVLMIGVYILIAGMAVVFLYKVVASCRKRYKKHQNQRQYLQGIAAGAIGGIPLQNIQPPATAPTTGNLVPPQQAYDEIPDDTPITPYAETSRLENPVYGEDVTGPKGATSRPDPRPRPTNSGVSSRPQLSRIAQTGKAPDPPPRSDRQANVSDSHYYPPGTKTTQAEVIPDPLPRTRHTYVNSNVSSQPHGLGMASRSRQGASLVDPQGSAMDDVDGPNIYFDLNGSSRLSGSEMPQTEKIPDPLPRTRHTYVNSNVSSQPQGSKKPKHMPRSRAPSDPQSSRTDEEEKVEGPNIYLDLNP</sequence>
<evidence type="ECO:0000313" key="9">
    <source>
        <dbReference type="Proteomes" id="UP000838412"/>
    </source>
</evidence>
<dbReference type="PROSITE" id="PS51450">
    <property type="entry name" value="LRR"/>
    <property type="match status" value="1"/>
</dbReference>
<evidence type="ECO:0000256" key="3">
    <source>
        <dbReference type="ARBA" id="ARBA00022737"/>
    </source>
</evidence>
<protein>
    <submittedName>
        <fullName evidence="8">LRRC4C protein</fullName>
    </submittedName>
</protein>
<feature type="region of interest" description="Disordered" evidence="4">
    <location>
        <begin position="581"/>
        <end position="826"/>
    </location>
</feature>
<feature type="compositionally biased region" description="Polar residues" evidence="4">
    <location>
        <begin position="581"/>
        <end position="592"/>
    </location>
</feature>
<dbReference type="OrthoDB" id="2013775at2759"/>
<evidence type="ECO:0000313" key="8">
    <source>
        <dbReference type="EMBL" id="CAH1256945.1"/>
    </source>
</evidence>
<keyword evidence="1" id="KW-0433">Leucine-rich repeat</keyword>
<feature type="chain" id="PRO_5035418149" evidence="6">
    <location>
        <begin position="22"/>
        <end position="826"/>
    </location>
</feature>
<feature type="compositionally biased region" description="Polar residues" evidence="4">
    <location>
        <begin position="704"/>
        <end position="714"/>
    </location>
</feature>
<keyword evidence="5" id="KW-0472">Membrane</keyword>
<dbReference type="PROSITE" id="PS50835">
    <property type="entry name" value="IG_LIKE"/>
    <property type="match status" value="1"/>
</dbReference>
<keyword evidence="5" id="KW-1133">Transmembrane helix</keyword>
<feature type="compositionally biased region" description="Polar residues" evidence="4">
    <location>
        <begin position="750"/>
        <end position="761"/>
    </location>
</feature>
<dbReference type="SMART" id="SM00082">
    <property type="entry name" value="LRRCT"/>
    <property type="match status" value="1"/>
</dbReference>
<dbReference type="SUPFAM" id="SSF52058">
    <property type="entry name" value="L domain-like"/>
    <property type="match status" value="1"/>
</dbReference>
<keyword evidence="3" id="KW-0677">Repeat</keyword>
<evidence type="ECO:0000256" key="1">
    <source>
        <dbReference type="ARBA" id="ARBA00022614"/>
    </source>
</evidence>
<dbReference type="Gene3D" id="3.80.10.10">
    <property type="entry name" value="Ribonuclease Inhibitor"/>
    <property type="match status" value="1"/>
</dbReference>
<dbReference type="InterPro" id="IPR001611">
    <property type="entry name" value="Leu-rich_rpt"/>
</dbReference>
<dbReference type="PANTHER" id="PTHR24366:SF161">
    <property type="entry name" value="TIR DOMAIN-CONTAINING PROTEIN"/>
    <property type="match status" value="1"/>
</dbReference>
<evidence type="ECO:0000256" key="6">
    <source>
        <dbReference type="SAM" id="SignalP"/>
    </source>
</evidence>
<dbReference type="PANTHER" id="PTHR24366">
    <property type="entry name" value="IG(IMMUNOGLOBULIN) AND LRR(LEUCINE RICH REPEAT) DOMAINS"/>
    <property type="match status" value="1"/>
</dbReference>
<dbReference type="AlphaFoldDB" id="A0A8J9ZLM1"/>
<keyword evidence="5" id="KW-0812">Transmembrane</keyword>
<feature type="compositionally biased region" description="Polar residues" evidence="4">
    <location>
        <begin position="776"/>
        <end position="788"/>
    </location>
</feature>
<gene>
    <name evidence="8" type="primary">LRRC4C</name>
    <name evidence="8" type="ORF">BLAG_LOCUS15039</name>
</gene>
<feature type="domain" description="Ig-like" evidence="7">
    <location>
        <begin position="303"/>
        <end position="414"/>
    </location>
</feature>
<keyword evidence="2 6" id="KW-0732">Signal</keyword>
<dbReference type="EMBL" id="OV696688">
    <property type="protein sequence ID" value="CAH1256945.1"/>
    <property type="molecule type" value="Genomic_DNA"/>
</dbReference>
<feature type="compositionally biased region" description="Polar residues" evidence="4">
    <location>
        <begin position="643"/>
        <end position="658"/>
    </location>
</feature>
<proteinExistence type="predicted"/>
<dbReference type="SMART" id="SM00369">
    <property type="entry name" value="LRR_TYP"/>
    <property type="match status" value="5"/>
</dbReference>
<feature type="region of interest" description="Disordered" evidence="4">
    <location>
        <begin position="337"/>
        <end position="356"/>
    </location>
</feature>
<dbReference type="InterPro" id="IPR007110">
    <property type="entry name" value="Ig-like_dom"/>
</dbReference>